<evidence type="ECO:0000259" key="3">
    <source>
        <dbReference type="Pfam" id="PF12697"/>
    </source>
</evidence>
<name>A0ABS3ICI8_9MICO</name>
<dbReference type="InterPro" id="IPR029058">
    <property type="entry name" value="AB_hydrolase_fold"/>
</dbReference>
<evidence type="ECO:0000313" key="5">
    <source>
        <dbReference type="Proteomes" id="UP000664617"/>
    </source>
</evidence>
<evidence type="ECO:0000313" key="4">
    <source>
        <dbReference type="EMBL" id="MBO0610658.1"/>
    </source>
</evidence>
<feature type="transmembrane region" description="Helical" evidence="2">
    <location>
        <begin position="21"/>
        <end position="39"/>
    </location>
</feature>
<keyword evidence="5" id="KW-1185">Reference proteome</keyword>
<comment type="caution">
    <text evidence="4">The sequence shown here is derived from an EMBL/GenBank/DDBJ whole genome shotgun (WGS) entry which is preliminary data.</text>
</comment>
<dbReference type="RefSeq" id="WP_207276574.1">
    <property type="nucleotide sequence ID" value="NZ_JAFMPK010000047.1"/>
</dbReference>
<dbReference type="EMBL" id="JAFMPK010000047">
    <property type="protein sequence ID" value="MBO0610658.1"/>
    <property type="molecule type" value="Genomic_DNA"/>
</dbReference>
<dbReference type="PANTHER" id="PTHR43798">
    <property type="entry name" value="MONOACYLGLYCEROL LIPASE"/>
    <property type="match status" value="1"/>
</dbReference>
<dbReference type="Pfam" id="PF12697">
    <property type="entry name" value="Abhydrolase_6"/>
    <property type="match status" value="1"/>
</dbReference>
<dbReference type="InterPro" id="IPR050266">
    <property type="entry name" value="AB_hydrolase_sf"/>
</dbReference>
<feature type="domain" description="AB hydrolase-1" evidence="3">
    <location>
        <begin position="116"/>
        <end position="341"/>
    </location>
</feature>
<proteinExistence type="predicted"/>
<organism evidence="4 5">
    <name type="scientific">Myceligenerans salitolerans</name>
    <dbReference type="NCBI Taxonomy" id="1230528"/>
    <lineage>
        <taxon>Bacteria</taxon>
        <taxon>Bacillati</taxon>
        <taxon>Actinomycetota</taxon>
        <taxon>Actinomycetes</taxon>
        <taxon>Micrococcales</taxon>
        <taxon>Promicromonosporaceae</taxon>
        <taxon>Myceligenerans</taxon>
    </lineage>
</organism>
<dbReference type="InterPro" id="IPR000073">
    <property type="entry name" value="AB_hydrolase_1"/>
</dbReference>
<keyword evidence="2" id="KW-0812">Transmembrane</keyword>
<dbReference type="Gene3D" id="3.40.50.1820">
    <property type="entry name" value="alpha/beta hydrolase"/>
    <property type="match status" value="1"/>
</dbReference>
<keyword evidence="2" id="KW-1133">Transmembrane helix</keyword>
<evidence type="ECO:0000256" key="1">
    <source>
        <dbReference type="ARBA" id="ARBA00022801"/>
    </source>
</evidence>
<gene>
    <name evidence="4" type="ORF">J0911_16660</name>
</gene>
<dbReference type="PANTHER" id="PTHR43798:SF31">
    <property type="entry name" value="AB HYDROLASE SUPERFAMILY PROTEIN YCLE"/>
    <property type="match status" value="1"/>
</dbReference>
<sequence length="354" mass="37267">MTKQSKGKASVVPVPRRRRNLVRGVLAVSVVANVVLLAMPGGPAVGAWRSAEGRAEYVAAYEDVMATLPPPARTHDVPTDYGTVRAYLFAETGSGAPDANASTSGTAGDAAGTTPVVLLPGWGSGAPMWQTNLPDLMSERPVYALDALGDAGMSAQVAPLGSPASQARWIDQTLAGLGVGRAHVVGHSFGGWSAMNYAIHHPARVASLSLLDPVQTFDTFSVQLVLRSIPSSIPFLPQSWRDAALAGIGGVTELDPDDPMTRMIAAGTTHYSSRRPTPSRFSPEQLQGLPVPVYAAMAGDGQVNSDPEAAVRYAEEHLARSEVSLWPGASHSLPFEEAEAVDAEILDFMERHDA</sequence>
<evidence type="ECO:0000256" key="2">
    <source>
        <dbReference type="SAM" id="Phobius"/>
    </source>
</evidence>
<dbReference type="SUPFAM" id="SSF53474">
    <property type="entry name" value="alpha/beta-Hydrolases"/>
    <property type="match status" value="1"/>
</dbReference>
<protein>
    <submittedName>
        <fullName evidence="4">Alpha/beta hydrolase</fullName>
    </submittedName>
</protein>
<reference evidence="5" key="1">
    <citation type="submission" date="2023-07" db="EMBL/GenBank/DDBJ databases">
        <title>Myceligenerans salitolerans sp. nov., a halotolerant actinomycete isolated from a salt lake in Xinjiang, China.</title>
        <authorList>
            <person name="Guan T."/>
        </authorList>
    </citation>
    <scope>NUCLEOTIDE SEQUENCE [LARGE SCALE GENOMIC DNA]</scope>
    <source>
        <strain evidence="5">XHU 5031</strain>
    </source>
</reference>
<accession>A0ABS3ICI8</accession>
<keyword evidence="1 4" id="KW-0378">Hydrolase</keyword>
<keyword evidence="2" id="KW-0472">Membrane</keyword>
<dbReference type="Proteomes" id="UP000664617">
    <property type="component" value="Unassembled WGS sequence"/>
</dbReference>
<dbReference type="GO" id="GO:0016787">
    <property type="term" value="F:hydrolase activity"/>
    <property type="evidence" value="ECO:0007669"/>
    <property type="project" value="UniProtKB-KW"/>
</dbReference>